<feature type="transmembrane region" description="Helical" evidence="1">
    <location>
        <begin position="477"/>
        <end position="499"/>
    </location>
</feature>
<evidence type="ECO:0000256" key="1">
    <source>
        <dbReference type="SAM" id="Phobius"/>
    </source>
</evidence>
<keyword evidence="4" id="KW-1185">Reference proteome</keyword>
<organism evidence="3 4">
    <name type="scientific">Yinghuangia soli</name>
    <dbReference type="NCBI Taxonomy" id="2908204"/>
    <lineage>
        <taxon>Bacteria</taxon>
        <taxon>Bacillati</taxon>
        <taxon>Actinomycetota</taxon>
        <taxon>Actinomycetes</taxon>
        <taxon>Kitasatosporales</taxon>
        <taxon>Streptomycetaceae</taxon>
        <taxon>Yinghuangia</taxon>
    </lineage>
</organism>
<reference evidence="3" key="1">
    <citation type="submission" date="2022-01" db="EMBL/GenBank/DDBJ databases">
        <title>Genome-Based Taxonomic Classification of the Phylum Actinobacteria.</title>
        <authorList>
            <person name="Gao Y."/>
        </authorList>
    </citation>
    <scope>NUCLEOTIDE SEQUENCE</scope>
    <source>
        <strain evidence="3">KLBMP 8922</strain>
    </source>
</reference>
<dbReference type="AlphaFoldDB" id="A0AA41TYD4"/>
<comment type="caution">
    <text evidence="3">The sequence shown here is derived from an EMBL/GenBank/DDBJ whole genome shotgun (WGS) entry which is preliminary data.</text>
</comment>
<keyword evidence="1" id="KW-0472">Membrane</keyword>
<dbReference type="EMBL" id="JAKFHA010000001">
    <property type="protein sequence ID" value="MCF2526276.1"/>
    <property type="molecule type" value="Genomic_DNA"/>
</dbReference>
<name>A0AA41TYD4_9ACTN</name>
<feature type="domain" description="AB hydrolase-1" evidence="2">
    <location>
        <begin position="6"/>
        <end position="218"/>
    </location>
</feature>
<keyword evidence="1" id="KW-0812">Transmembrane</keyword>
<dbReference type="SUPFAM" id="SSF53474">
    <property type="entry name" value="alpha/beta-Hydrolases"/>
    <property type="match status" value="2"/>
</dbReference>
<dbReference type="InterPro" id="IPR029058">
    <property type="entry name" value="AB_hydrolase_fold"/>
</dbReference>
<sequence>MARRLVVFVPAITGRTEAWTDLQKRLAELDGYSAADCDYRVVPHGGRSYKPGSVKDLAKAVGAHIHELWTTGDYGDVVLVGHSMGGLVLRQAYLDALGANGPTGRRPWAAKVDRIVLFASLNRGVDVSRHRAWWLPAAAWSARVLPVLRRWLVHDLLRGSDFITNLRISWIREINALDHPPLIRQFLGTEDNLVTDDDSSDVRAFPTGEEVPLAGATHNNLLQVDLAPDPETRFRLIAEAFTTPRPTAVIPEIGKPEKRVVILLHGIRAGNTTWVKDLKELLKAQDPDTEVVAATYGRFSARKFVLPITRRKYIGWLEDMYAEQLARNPKATFHFVGHSNGTYLLGHSLKRIPGMRFQRVLLTGSVLPPSYGWTERIDQGQVGWIRNDRASRDVPVAVLCAGLRGFRMRDIGTGGVDGFNDDPATKTEVYYHDGGHSAALEPQHLDGIAKYVLTGDTKPPSGLVRTPAWAVSLLSRMAAPLFLVLGAAAVSGLVCLALFGPWGLPLNLLAALVAVPIVLFFILDVV</sequence>
<dbReference type="Gene3D" id="3.40.50.1820">
    <property type="entry name" value="alpha/beta hydrolase"/>
    <property type="match status" value="2"/>
</dbReference>
<keyword evidence="3" id="KW-0378">Hydrolase</keyword>
<evidence type="ECO:0000313" key="4">
    <source>
        <dbReference type="Proteomes" id="UP001165378"/>
    </source>
</evidence>
<accession>A0AA41TYD4</accession>
<gene>
    <name evidence="3" type="ORF">LZ495_03440</name>
</gene>
<dbReference type="Pfam" id="PF12697">
    <property type="entry name" value="Abhydrolase_6"/>
    <property type="match status" value="1"/>
</dbReference>
<dbReference type="Proteomes" id="UP001165378">
    <property type="component" value="Unassembled WGS sequence"/>
</dbReference>
<evidence type="ECO:0000313" key="3">
    <source>
        <dbReference type="EMBL" id="MCF2526276.1"/>
    </source>
</evidence>
<proteinExistence type="predicted"/>
<dbReference type="RefSeq" id="WP_235050319.1">
    <property type="nucleotide sequence ID" value="NZ_JAKFHA010000001.1"/>
</dbReference>
<dbReference type="PANTHER" id="PTHR37946:SF1">
    <property type="entry name" value="SLL1969 PROTEIN"/>
    <property type="match status" value="1"/>
</dbReference>
<dbReference type="PANTHER" id="PTHR37946">
    <property type="entry name" value="SLL1969 PROTEIN"/>
    <property type="match status" value="1"/>
</dbReference>
<keyword evidence="1" id="KW-1133">Transmembrane helix</keyword>
<evidence type="ECO:0000259" key="2">
    <source>
        <dbReference type="Pfam" id="PF12697"/>
    </source>
</evidence>
<dbReference type="InterPro" id="IPR000073">
    <property type="entry name" value="AB_hydrolase_1"/>
</dbReference>
<dbReference type="GO" id="GO:0016787">
    <property type="term" value="F:hydrolase activity"/>
    <property type="evidence" value="ECO:0007669"/>
    <property type="project" value="UniProtKB-KW"/>
</dbReference>
<protein>
    <submittedName>
        <fullName evidence="3">Alpha/beta hydrolase</fullName>
    </submittedName>
</protein>
<feature type="transmembrane region" description="Helical" evidence="1">
    <location>
        <begin position="506"/>
        <end position="523"/>
    </location>
</feature>